<dbReference type="SUPFAM" id="SSF48264">
    <property type="entry name" value="Cytochrome P450"/>
    <property type="match status" value="1"/>
</dbReference>
<dbReference type="GO" id="GO:0004497">
    <property type="term" value="F:monooxygenase activity"/>
    <property type="evidence" value="ECO:0007669"/>
    <property type="project" value="UniProtKB-KW"/>
</dbReference>
<evidence type="ECO:0000256" key="15">
    <source>
        <dbReference type="RuleBase" id="RU000461"/>
    </source>
</evidence>
<comment type="pathway">
    <text evidence="3">Mycotoxin biosynthesis.</text>
</comment>
<dbReference type="GO" id="GO:0016705">
    <property type="term" value="F:oxidoreductase activity, acting on paired donors, with incorporation or reduction of molecular oxygen"/>
    <property type="evidence" value="ECO:0007669"/>
    <property type="project" value="InterPro"/>
</dbReference>
<evidence type="ECO:0000256" key="1">
    <source>
        <dbReference type="ARBA" id="ARBA00001971"/>
    </source>
</evidence>
<dbReference type="GO" id="GO:0016020">
    <property type="term" value="C:membrane"/>
    <property type="evidence" value="ECO:0007669"/>
    <property type="project" value="UniProtKB-SubCell"/>
</dbReference>
<accession>A0A2G5I3Z4</accession>
<dbReference type="EMBL" id="LKMD01000101">
    <property type="protein sequence ID" value="PIA99500.1"/>
    <property type="molecule type" value="Genomic_DNA"/>
</dbReference>
<evidence type="ECO:0000313" key="18">
    <source>
        <dbReference type="Proteomes" id="UP000230605"/>
    </source>
</evidence>
<evidence type="ECO:0000256" key="9">
    <source>
        <dbReference type="ARBA" id="ARBA00023002"/>
    </source>
</evidence>
<dbReference type="GO" id="GO:0005506">
    <property type="term" value="F:iron ion binding"/>
    <property type="evidence" value="ECO:0007669"/>
    <property type="project" value="InterPro"/>
</dbReference>
<keyword evidence="11 15" id="KW-0503">Monooxygenase</keyword>
<keyword evidence="9 15" id="KW-0560">Oxidoreductase</keyword>
<dbReference type="PRINTS" id="PR00463">
    <property type="entry name" value="EP450I"/>
</dbReference>
<dbReference type="CDD" id="cd11058">
    <property type="entry name" value="CYP60B-like"/>
    <property type="match status" value="1"/>
</dbReference>
<dbReference type="Proteomes" id="UP000230605">
    <property type="component" value="Chromosome 3"/>
</dbReference>
<reference evidence="17 18" key="1">
    <citation type="submission" date="2015-10" db="EMBL/GenBank/DDBJ databases">
        <title>The cercosporin biosynthetic gene cluster was horizontally transferred to several fungal lineages and shown to be expanded in Cercospora beticola based on microsynteny with recipient genomes.</title>
        <authorList>
            <person name="De Jonge R."/>
            <person name="Ebert M.K."/>
            <person name="Suttle J.C."/>
            <person name="Jurick Ii W.M."/>
            <person name="Secor G.A."/>
            <person name="Thomma B.P."/>
            <person name="Van De Peer Y."/>
            <person name="Bolton M.D."/>
        </authorList>
    </citation>
    <scope>NUCLEOTIDE SEQUENCE [LARGE SCALE GENOMIC DNA]</scope>
    <source>
        <strain evidence="17 18">09-40</strain>
    </source>
</reference>
<keyword evidence="13" id="KW-0325">Glycoprotein</keyword>
<keyword evidence="7 14" id="KW-0479">Metal-binding</keyword>
<protein>
    <submittedName>
        <fullName evidence="17">Averantin hydroxylase</fullName>
    </submittedName>
</protein>
<evidence type="ECO:0000256" key="10">
    <source>
        <dbReference type="ARBA" id="ARBA00023004"/>
    </source>
</evidence>
<dbReference type="Pfam" id="PF00067">
    <property type="entry name" value="p450"/>
    <property type="match status" value="1"/>
</dbReference>
<evidence type="ECO:0000256" key="4">
    <source>
        <dbReference type="ARBA" id="ARBA00010617"/>
    </source>
</evidence>
<evidence type="ECO:0000256" key="6">
    <source>
        <dbReference type="ARBA" id="ARBA00022692"/>
    </source>
</evidence>
<keyword evidence="5 14" id="KW-0349">Heme</keyword>
<evidence type="ECO:0000313" key="17">
    <source>
        <dbReference type="EMBL" id="PIA99500.1"/>
    </source>
</evidence>
<evidence type="ECO:0000256" key="2">
    <source>
        <dbReference type="ARBA" id="ARBA00004167"/>
    </source>
</evidence>
<evidence type="ECO:0000256" key="11">
    <source>
        <dbReference type="ARBA" id="ARBA00023033"/>
    </source>
</evidence>
<dbReference type="PANTHER" id="PTHR24305:SF210">
    <property type="entry name" value="CYTOCHROME P450 MONOOXYGENASE ASQL-RELATED"/>
    <property type="match status" value="1"/>
</dbReference>
<evidence type="ECO:0000256" key="16">
    <source>
        <dbReference type="SAM" id="Phobius"/>
    </source>
</evidence>
<dbReference type="PRINTS" id="PR00385">
    <property type="entry name" value="P450"/>
</dbReference>
<evidence type="ECO:0000256" key="5">
    <source>
        <dbReference type="ARBA" id="ARBA00022617"/>
    </source>
</evidence>
<dbReference type="AlphaFoldDB" id="A0A2G5I3Z4"/>
<dbReference type="PANTHER" id="PTHR24305">
    <property type="entry name" value="CYTOCHROME P450"/>
    <property type="match status" value="1"/>
</dbReference>
<dbReference type="InterPro" id="IPR001128">
    <property type="entry name" value="Cyt_P450"/>
</dbReference>
<evidence type="ECO:0000256" key="13">
    <source>
        <dbReference type="ARBA" id="ARBA00023180"/>
    </source>
</evidence>
<organism evidence="17 18">
    <name type="scientific">Cercospora beticola</name>
    <name type="common">Sugarbeet leaf spot fungus</name>
    <dbReference type="NCBI Taxonomy" id="122368"/>
    <lineage>
        <taxon>Eukaryota</taxon>
        <taxon>Fungi</taxon>
        <taxon>Dikarya</taxon>
        <taxon>Ascomycota</taxon>
        <taxon>Pezizomycotina</taxon>
        <taxon>Dothideomycetes</taxon>
        <taxon>Dothideomycetidae</taxon>
        <taxon>Mycosphaerellales</taxon>
        <taxon>Mycosphaerellaceae</taxon>
        <taxon>Cercospora</taxon>
    </lineage>
</organism>
<dbReference type="InterPro" id="IPR050121">
    <property type="entry name" value="Cytochrome_P450_monoxygenase"/>
</dbReference>
<comment type="similarity">
    <text evidence="4 15">Belongs to the cytochrome P450 family.</text>
</comment>
<gene>
    <name evidence="17" type="ORF">CB0940_03003</name>
</gene>
<dbReference type="FunFam" id="1.10.630.10:FF:000047">
    <property type="entry name" value="Cytochrome P450 monooxygenase"/>
    <property type="match status" value="1"/>
</dbReference>
<keyword evidence="10 14" id="KW-0408">Iron</keyword>
<feature type="binding site" description="axial binding residue" evidence="14">
    <location>
        <position position="444"/>
    </location>
    <ligand>
        <name>heme</name>
        <dbReference type="ChEBI" id="CHEBI:30413"/>
    </ligand>
    <ligandPart>
        <name>Fe</name>
        <dbReference type="ChEBI" id="CHEBI:18248"/>
    </ligandPart>
</feature>
<dbReference type="OrthoDB" id="1470350at2759"/>
<name>A0A2G5I3Z4_CERBT</name>
<dbReference type="Gene3D" id="1.10.630.10">
    <property type="entry name" value="Cytochrome P450"/>
    <property type="match status" value="1"/>
</dbReference>
<dbReference type="InterPro" id="IPR036396">
    <property type="entry name" value="Cyt_P450_sf"/>
</dbReference>
<keyword evidence="12 16" id="KW-0472">Membrane</keyword>
<comment type="caution">
    <text evidence="17">The sequence shown here is derived from an EMBL/GenBank/DDBJ whole genome shotgun (WGS) entry which is preliminary data.</text>
</comment>
<dbReference type="GO" id="GO:0020037">
    <property type="term" value="F:heme binding"/>
    <property type="evidence" value="ECO:0007669"/>
    <property type="project" value="InterPro"/>
</dbReference>
<dbReference type="InterPro" id="IPR002401">
    <property type="entry name" value="Cyt_P450_E_grp-I"/>
</dbReference>
<keyword evidence="8 16" id="KW-1133">Transmembrane helix</keyword>
<keyword evidence="6 16" id="KW-0812">Transmembrane</keyword>
<comment type="cofactor">
    <cofactor evidence="1 14">
        <name>heme</name>
        <dbReference type="ChEBI" id="CHEBI:30413"/>
    </cofactor>
</comment>
<evidence type="ECO:0000256" key="8">
    <source>
        <dbReference type="ARBA" id="ARBA00022989"/>
    </source>
</evidence>
<comment type="subcellular location">
    <subcellularLocation>
        <location evidence="2">Membrane</location>
        <topology evidence="2">Single-pass membrane protein</topology>
    </subcellularLocation>
</comment>
<evidence type="ECO:0000256" key="7">
    <source>
        <dbReference type="ARBA" id="ARBA00022723"/>
    </source>
</evidence>
<sequence length="503" mass="56708">MAALSILSSCLSAAMKSSLLLLVLTLISIAGLCFYRLYLHPLRKYPGPKLWAVTRLPWIFSTVKGTITHDVARLHEIYGPVVRLAPDELSYITPDASKTIYQSNPEFPKDPMHLPPFHNGTPGILAADKHNHTRFRRMLGPAFSDKGMRTQQPLIQKHIDLLMVRLRERSSIGSVDISEWYNWVTFDIIGDLSFGESFDCCLNARTHEWIASIQGNVKAIPIINAIRRCKLDWVIPLIAPKKLLAMRKRNADFTESKVDQRLRHKEARGDIWDAVLCEEDDRSKKSSGMSRQEIISNASAIVLAGSETSATLLAGCTWLLLQNPHVLEALKVHIRNSFTSVEEIDLISVGKLDYMSAVIDEALRLYPPVPMQSNRIVPENGMLVAGEWVPGGTSVAVQQYAACRSSSNFRRPDEFLPQRWLGDPEFVGDKSSASQPFSLGVRNCIGRQLAHAEMRLILARMIWEFDIQLDAARMGNTDWLGQQHVWILWDKSPLWVRLQPRAA</sequence>
<dbReference type="PROSITE" id="PS00086">
    <property type="entry name" value="CYTOCHROME_P450"/>
    <property type="match status" value="1"/>
</dbReference>
<proteinExistence type="inferred from homology"/>
<dbReference type="InterPro" id="IPR017972">
    <property type="entry name" value="Cyt_P450_CS"/>
</dbReference>
<evidence type="ECO:0000256" key="12">
    <source>
        <dbReference type="ARBA" id="ARBA00023136"/>
    </source>
</evidence>
<evidence type="ECO:0000256" key="14">
    <source>
        <dbReference type="PIRSR" id="PIRSR602401-1"/>
    </source>
</evidence>
<feature type="transmembrane region" description="Helical" evidence="16">
    <location>
        <begin position="20"/>
        <end position="39"/>
    </location>
</feature>
<dbReference type="GO" id="GO:0009403">
    <property type="term" value="P:toxin biosynthetic process"/>
    <property type="evidence" value="ECO:0007669"/>
    <property type="project" value="UniProtKB-ARBA"/>
</dbReference>
<evidence type="ECO:0000256" key="3">
    <source>
        <dbReference type="ARBA" id="ARBA00004685"/>
    </source>
</evidence>